<dbReference type="GO" id="GO:0015385">
    <property type="term" value="F:sodium:proton antiporter activity"/>
    <property type="evidence" value="ECO:0007669"/>
    <property type="project" value="TreeGrafter"/>
</dbReference>
<dbReference type="PANTHER" id="PTHR34703">
    <property type="entry name" value="ANTIPORTER SUBUNIT MNHG2-RELATED"/>
    <property type="match status" value="1"/>
</dbReference>
<dbReference type="PANTHER" id="PTHR34703:SF1">
    <property type="entry name" value="ANTIPORTER SUBUNIT MNHG2-RELATED"/>
    <property type="match status" value="1"/>
</dbReference>
<feature type="transmembrane region" description="Helical" evidence="1">
    <location>
        <begin position="12"/>
        <end position="33"/>
    </location>
</feature>
<evidence type="ECO:0000313" key="2">
    <source>
        <dbReference type="EMBL" id="SEQ63216.1"/>
    </source>
</evidence>
<dbReference type="InterPro" id="IPR005133">
    <property type="entry name" value="PhaG_MnhG_YufB"/>
</dbReference>
<keyword evidence="1" id="KW-0812">Transmembrane</keyword>
<sequence length="127" mass="13673">MSSTALPLWAEIAIAALLLCGAIIALLGSIGLLRLPSFFERVHAPAMISTLGCWCMVGAAVLYFSLRSEPPALHILLIALFMAITVPITTIFLMRAGLFRARQARHKGVPPSLSRILPAPTRQDAPK</sequence>
<feature type="transmembrane region" description="Helical" evidence="1">
    <location>
        <begin position="72"/>
        <end position="93"/>
    </location>
</feature>
<dbReference type="NCBIfam" id="TIGR01300">
    <property type="entry name" value="CPA3_mnhG_phaG"/>
    <property type="match status" value="1"/>
</dbReference>
<dbReference type="Proteomes" id="UP000199766">
    <property type="component" value="Unassembled WGS sequence"/>
</dbReference>
<organism evidence="2 3">
    <name type="scientific">Giesbergeria anulus</name>
    <dbReference type="NCBI Taxonomy" id="180197"/>
    <lineage>
        <taxon>Bacteria</taxon>
        <taxon>Pseudomonadati</taxon>
        <taxon>Pseudomonadota</taxon>
        <taxon>Betaproteobacteria</taxon>
        <taxon>Burkholderiales</taxon>
        <taxon>Comamonadaceae</taxon>
        <taxon>Giesbergeria</taxon>
    </lineage>
</organism>
<evidence type="ECO:0000313" key="3">
    <source>
        <dbReference type="Proteomes" id="UP000199766"/>
    </source>
</evidence>
<keyword evidence="3" id="KW-1185">Reference proteome</keyword>
<protein>
    <submittedName>
        <fullName evidence="2">Multisubunit potassium/proton antiporter, PhaG subunit</fullName>
    </submittedName>
</protein>
<dbReference type="RefSeq" id="WP_091453381.1">
    <property type="nucleotide sequence ID" value="NZ_FOGD01000002.1"/>
</dbReference>
<keyword evidence="1" id="KW-0472">Membrane</keyword>
<proteinExistence type="predicted"/>
<name>A0A1H9HLU9_9BURK</name>
<feature type="transmembrane region" description="Helical" evidence="1">
    <location>
        <begin position="45"/>
        <end position="66"/>
    </location>
</feature>
<dbReference type="OrthoDB" id="9813804at2"/>
<dbReference type="AlphaFoldDB" id="A0A1H9HLU9"/>
<dbReference type="STRING" id="180197.SAMN02982919_00849"/>
<dbReference type="EMBL" id="FOGD01000002">
    <property type="protein sequence ID" value="SEQ63216.1"/>
    <property type="molecule type" value="Genomic_DNA"/>
</dbReference>
<dbReference type="Pfam" id="PF03334">
    <property type="entry name" value="PhaG_MnhG_YufB"/>
    <property type="match status" value="1"/>
</dbReference>
<gene>
    <name evidence="2" type="ORF">SAMN02982919_00849</name>
</gene>
<evidence type="ECO:0000256" key="1">
    <source>
        <dbReference type="SAM" id="Phobius"/>
    </source>
</evidence>
<keyword evidence="1" id="KW-1133">Transmembrane helix</keyword>
<reference evidence="2 3" key="1">
    <citation type="submission" date="2016-10" db="EMBL/GenBank/DDBJ databases">
        <authorList>
            <person name="de Groot N.N."/>
        </authorList>
    </citation>
    <scope>NUCLEOTIDE SEQUENCE [LARGE SCALE GENOMIC DNA]</scope>
    <source>
        <strain evidence="2 3">ATCC 35958</strain>
    </source>
</reference>
<accession>A0A1H9HLU9</accession>